<reference evidence="2 3" key="1">
    <citation type="submission" date="2023-06" db="EMBL/GenBank/DDBJ databases">
        <title>Sporosarcina sp. nov., isolated from Korean traditional fermented seafood 'Jeotgal'.</title>
        <authorList>
            <person name="Yang A.I."/>
            <person name="Shin N.-R."/>
        </authorList>
    </citation>
    <scope>NUCLEOTIDE SEQUENCE [LARGE SCALE GENOMIC DNA]</scope>
    <source>
        <strain evidence="2 3">KCTC13119</strain>
    </source>
</reference>
<sequence>MIYIVMAALLLPLLLMLVITYLSDPVLRRFWLGWTLVVLSIVCFIAAWAMYYDMYHRPKVGVLGSRLLERTFWEAQSGSIVIAVVSFIQGMYS</sequence>
<accession>A0ABU4G8S8</accession>
<gene>
    <name evidence="2" type="ORF">QT711_08900</name>
</gene>
<protein>
    <submittedName>
        <fullName evidence="2">Uncharacterized protein</fullName>
    </submittedName>
</protein>
<keyword evidence="1" id="KW-0812">Transmembrane</keyword>
<evidence type="ECO:0000256" key="1">
    <source>
        <dbReference type="SAM" id="Phobius"/>
    </source>
</evidence>
<dbReference type="RefSeq" id="WP_317943577.1">
    <property type="nucleotide sequence ID" value="NZ_JAUBDI010000007.1"/>
</dbReference>
<dbReference type="EMBL" id="JAUBDI010000007">
    <property type="protein sequence ID" value="MDW0113306.1"/>
    <property type="molecule type" value="Genomic_DNA"/>
</dbReference>
<keyword evidence="1" id="KW-0472">Membrane</keyword>
<dbReference type="Proteomes" id="UP001282284">
    <property type="component" value="Unassembled WGS sequence"/>
</dbReference>
<keyword evidence="1" id="KW-1133">Transmembrane helix</keyword>
<proteinExistence type="predicted"/>
<comment type="caution">
    <text evidence="2">The sequence shown here is derived from an EMBL/GenBank/DDBJ whole genome shotgun (WGS) entry which is preliminary data.</text>
</comment>
<name>A0ABU4G8S8_9BACL</name>
<evidence type="ECO:0000313" key="2">
    <source>
        <dbReference type="EMBL" id="MDW0113306.1"/>
    </source>
</evidence>
<evidence type="ECO:0000313" key="3">
    <source>
        <dbReference type="Proteomes" id="UP001282284"/>
    </source>
</evidence>
<keyword evidence="3" id="KW-1185">Reference proteome</keyword>
<organism evidence="2 3">
    <name type="scientific">Sporosarcina saromensis</name>
    <dbReference type="NCBI Taxonomy" id="359365"/>
    <lineage>
        <taxon>Bacteria</taxon>
        <taxon>Bacillati</taxon>
        <taxon>Bacillota</taxon>
        <taxon>Bacilli</taxon>
        <taxon>Bacillales</taxon>
        <taxon>Caryophanaceae</taxon>
        <taxon>Sporosarcina</taxon>
    </lineage>
</organism>
<feature type="transmembrane region" description="Helical" evidence="1">
    <location>
        <begin position="32"/>
        <end position="51"/>
    </location>
</feature>